<gene>
    <name evidence="2" type="ORF">EGH23_21380</name>
</gene>
<feature type="region of interest" description="Disordered" evidence="1">
    <location>
        <begin position="1"/>
        <end position="65"/>
    </location>
</feature>
<evidence type="ECO:0000256" key="1">
    <source>
        <dbReference type="SAM" id="MobiDB-lite"/>
    </source>
</evidence>
<reference evidence="2 3" key="1">
    <citation type="submission" date="2021-06" db="EMBL/GenBank/DDBJ databases">
        <title>Halomicroarcula sp. a new haloarchaeum isolated from saline soil.</title>
        <authorList>
            <person name="Duran-Viseras A."/>
            <person name="Sanchez-Porro C."/>
            <person name="Ventosa A."/>
        </authorList>
    </citation>
    <scope>NUCLEOTIDE SEQUENCE [LARGE SCALE GENOMIC DNA]</scope>
    <source>
        <strain evidence="2 3">F27</strain>
    </source>
</reference>
<comment type="caution">
    <text evidence="2">The sequence shown here is derived from an EMBL/GenBank/DDBJ whole genome shotgun (WGS) entry which is preliminary data.</text>
</comment>
<name>A0AAW4PHC9_9EURY</name>
<organism evidence="2 3">
    <name type="scientific">Haloarcula nitratireducens</name>
    <dbReference type="NCBI Taxonomy" id="2487749"/>
    <lineage>
        <taxon>Archaea</taxon>
        <taxon>Methanobacteriati</taxon>
        <taxon>Methanobacteriota</taxon>
        <taxon>Stenosarchaea group</taxon>
        <taxon>Halobacteria</taxon>
        <taxon>Halobacteriales</taxon>
        <taxon>Haloarculaceae</taxon>
        <taxon>Haloarcula</taxon>
    </lineage>
</organism>
<proteinExistence type="predicted"/>
<dbReference type="RefSeq" id="WP_220582022.1">
    <property type="nucleotide sequence ID" value="NZ_RKLT01000019.1"/>
</dbReference>
<feature type="compositionally biased region" description="Low complexity" evidence="1">
    <location>
        <begin position="37"/>
        <end position="46"/>
    </location>
</feature>
<evidence type="ECO:0000313" key="2">
    <source>
        <dbReference type="EMBL" id="MBX0297435.1"/>
    </source>
</evidence>
<dbReference type="Proteomes" id="UP001430455">
    <property type="component" value="Unassembled WGS sequence"/>
</dbReference>
<dbReference type="InterPro" id="IPR058276">
    <property type="entry name" value="DUF7970"/>
</dbReference>
<accession>A0AAW4PHC9</accession>
<evidence type="ECO:0000313" key="3">
    <source>
        <dbReference type="Proteomes" id="UP001430455"/>
    </source>
</evidence>
<feature type="compositionally biased region" description="Acidic residues" evidence="1">
    <location>
        <begin position="14"/>
        <end position="26"/>
    </location>
</feature>
<dbReference type="AlphaFoldDB" id="A0AAW4PHC9"/>
<dbReference type="EMBL" id="RKLT01000019">
    <property type="protein sequence ID" value="MBX0297435.1"/>
    <property type="molecule type" value="Genomic_DNA"/>
</dbReference>
<dbReference type="Pfam" id="PF25925">
    <property type="entry name" value="DUF7970"/>
    <property type="match status" value="1"/>
</dbReference>
<keyword evidence="3" id="KW-1185">Reference proteome</keyword>
<sequence>MGFDDLNDAISEQDANEEESADDSSGSDETQAKRMTETTSDTPKSTETTDDWKRQPAFPYDDASQEAIYPRSSTWDEFEDVLDFEVKRELRDAGIRDIPKREYHDALLKLATEEPERLAKLVLEARQS</sequence>
<protein>
    <submittedName>
        <fullName evidence="2">Uncharacterized protein</fullName>
    </submittedName>
</protein>